<evidence type="ECO:0000313" key="2">
    <source>
        <dbReference type="Proteomes" id="UP001432027"/>
    </source>
</evidence>
<organism evidence="1 2">
    <name type="scientific">Pristionchus entomophagus</name>
    <dbReference type="NCBI Taxonomy" id="358040"/>
    <lineage>
        <taxon>Eukaryota</taxon>
        <taxon>Metazoa</taxon>
        <taxon>Ecdysozoa</taxon>
        <taxon>Nematoda</taxon>
        <taxon>Chromadorea</taxon>
        <taxon>Rhabditida</taxon>
        <taxon>Rhabditina</taxon>
        <taxon>Diplogasteromorpha</taxon>
        <taxon>Diplogasteroidea</taxon>
        <taxon>Neodiplogasteridae</taxon>
        <taxon>Pristionchus</taxon>
    </lineage>
</organism>
<evidence type="ECO:0000313" key="1">
    <source>
        <dbReference type="EMBL" id="GMT00890.1"/>
    </source>
</evidence>
<proteinExistence type="predicted"/>
<feature type="non-terminal residue" evidence="1">
    <location>
        <position position="1"/>
    </location>
</feature>
<dbReference type="Proteomes" id="UP001432027">
    <property type="component" value="Unassembled WGS sequence"/>
</dbReference>
<sequence>SIGGRRLVHAEFDGHLHTHTSDLEETREIRSMGDLRRSIGKRKDTAFLSTLSVMNTPLAA</sequence>
<dbReference type="EMBL" id="BTSX01000005">
    <property type="protein sequence ID" value="GMT00890.1"/>
    <property type="molecule type" value="Genomic_DNA"/>
</dbReference>
<comment type="caution">
    <text evidence="1">The sequence shown here is derived from an EMBL/GenBank/DDBJ whole genome shotgun (WGS) entry which is preliminary data.</text>
</comment>
<gene>
    <name evidence="1" type="ORF">PENTCL1PPCAC_23064</name>
</gene>
<name>A0AAV5U255_9BILA</name>
<reference evidence="1" key="1">
    <citation type="submission" date="2023-10" db="EMBL/GenBank/DDBJ databases">
        <title>Genome assembly of Pristionchus species.</title>
        <authorList>
            <person name="Yoshida K."/>
            <person name="Sommer R.J."/>
        </authorList>
    </citation>
    <scope>NUCLEOTIDE SEQUENCE</scope>
    <source>
        <strain evidence="1">RS0144</strain>
    </source>
</reference>
<keyword evidence="2" id="KW-1185">Reference proteome</keyword>
<dbReference type="AlphaFoldDB" id="A0AAV5U255"/>
<protein>
    <submittedName>
        <fullName evidence="1">Uncharacterized protein</fullName>
    </submittedName>
</protein>
<accession>A0AAV5U255</accession>